<organism evidence="1 2">
    <name type="scientific">Elysia crispata</name>
    <name type="common">lettuce slug</name>
    <dbReference type="NCBI Taxonomy" id="231223"/>
    <lineage>
        <taxon>Eukaryota</taxon>
        <taxon>Metazoa</taxon>
        <taxon>Spiralia</taxon>
        <taxon>Lophotrochozoa</taxon>
        <taxon>Mollusca</taxon>
        <taxon>Gastropoda</taxon>
        <taxon>Heterobranchia</taxon>
        <taxon>Euthyneura</taxon>
        <taxon>Panpulmonata</taxon>
        <taxon>Sacoglossa</taxon>
        <taxon>Placobranchoidea</taxon>
        <taxon>Plakobranchidae</taxon>
        <taxon>Elysia</taxon>
    </lineage>
</organism>
<evidence type="ECO:0000313" key="1">
    <source>
        <dbReference type="EMBL" id="KAK3794293.1"/>
    </source>
</evidence>
<accession>A0AAE1E650</accession>
<proteinExistence type="predicted"/>
<gene>
    <name evidence="1" type="ORF">RRG08_060963</name>
</gene>
<name>A0AAE1E650_9GAST</name>
<dbReference type="AlphaFoldDB" id="A0AAE1E650"/>
<keyword evidence="2" id="KW-1185">Reference proteome</keyword>
<evidence type="ECO:0000313" key="2">
    <source>
        <dbReference type="Proteomes" id="UP001283361"/>
    </source>
</evidence>
<protein>
    <submittedName>
        <fullName evidence="1">Uncharacterized protein</fullName>
    </submittedName>
</protein>
<reference evidence="1" key="1">
    <citation type="journal article" date="2023" name="G3 (Bethesda)">
        <title>A reference genome for the long-term kleptoplast-retaining sea slug Elysia crispata morphotype clarki.</title>
        <authorList>
            <person name="Eastman K.E."/>
            <person name="Pendleton A.L."/>
            <person name="Shaikh M.A."/>
            <person name="Suttiyut T."/>
            <person name="Ogas R."/>
            <person name="Tomko P."/>
            <person name="Gavelis G."/>
            <person name="Widhalm J.R."/>
            <person name="Wisecaver J.H."/>
        </authorList>
    </citation>
    <scope>NUCLEOTIDE SEQUENCE</scope>
    <source>
        <strain evidence="1">ECLA1</strain>
    </source>
</reference>
<sequence>MLPRSTLDGCQDLMLAGRRAIGWEKKRCEQFNDVKEACVVWRPTSVNQCVCNHAQPLRTGQPCDNHSNQQRISYTNQRPVATSQHDTTAVRAVHNWLTPEHTCTHASTHSRTRQVNDWAEHTACLHSLPQSP</sequence>
<comment type="caution">
    <text evidence="1">The sequence shown here is derived from an EMBL/GenBank/DDBJ whole genome shotgun (WGS) entry which is preliminary data.</text>
</comment>
<dbReference type="EMBL" id="JAWDGP010001129">
    <property type="protein sequence ID" value="KAK3794293.1"/>
    <property type="molecule type" value="Genomic_DNA"/>
</dbReference>
<dbReference type="Proteomes" id="UP001283361">
    <property type="component" value="Unassembled WGS sequence"/>
</dbReference>